<proteinExistence type="inferred from homology"/>
<feature type="transmembrane region" description="Helical" evidence="15">
    <location>
        <begin position="2905"/>
        <end position="2930"/>
    </location>
</feature>
<dbReference type="InterPro" id="IPR003915">
    <property type="entry name" value="PKD_2"/>
</dbReference>
<dbReference type="InterPro" id="IPR051223">
    <property type="entry name" value="Polycystin"/>
</dbReference>
<dbReference type="GO" id="GO:0050982">
    <property type="term" value="P:detection of mechanical stimulus"/>
    <property type="evidence" value="ECO:0007669"/>
    <property type="project" value="TreeGrafter"/>
</dbReference>
<keyword evidence="6" id="KW-0732">Signal</keyword>
<keyword evidence="4" id="KW-1003">Cell membrane</keyword>
<gene>
    <name evidence="18" type="ORF">O3P69_004367</name>
</gene>
<dbReference type="GO" id="GO:0005509">
    <property type="term" value="F:calcium ion binding"/>
    <property type="evidence" value="ECO:0007669"/>
    <property type="project" value="InterPro"/>
</dbReference>
<evidence type="ECO:0000256" key="5">
    <source>
        <dbReference type="ARBA" id="ARBA00022692"/>
    </source>
</evidence>
<evidence type="ECO:0000256" key="9">
    <source>
        <dbReference type="ARBA" id="ARBA00023136"/>
    </source>
</evidence>
<evidence type="ECO:0000256" key="12">
    <source>
        <dbReference type="PIRSR" id="PIRSR603915-2"/>
    </source>
</evidence>
<dbReference type="InterPro" id="IPR013122">
    <property type="entry name" value="PKD1_2_channel"/>
</dbReference>
<feature type="transmembrane region" description="Helical" evidence="15">
    <location>
        <begin position="2751"/>
        <end position="2772"/>
    </location>
</feature>
<evidence type="ECO:0000256" key="15">
    <source>
        <dbReference type="SAM" id="Phobius"/>
    </source>
</evidence>
<evidence type="ECO:0000256" key="10">
    <source>
        <dbReference type="ARBA" id="ARBA00023180"/>
    </source>
</evidence>
<dbReference type="PANTHER" id="PTHR10877">
    <property type="entry name" value="POLYCYSTIN FAMILY MEMBER"/>
    <property type="match status" value="1"/>
</dbReference>
<dbReference type="PANTHER" id="PTHR10877:SF150">
    <property type="entry name" value="REJ DOMAIN-CONTAINING PROTEIN"/>
    <property type="match status" value="1"/>
</dbReference>
<evidence type="ECO:0000259" key="16">
    <source>
        <dbReference type="PROSITE" id="PS50093"/>
    </source>
</evidence>
<evidence type="ECO:0000313" key="19">
    <source>
        <dbReference type="Proteomes" id="UP001487740"/>
    </source>
</evidence>
<feature type="transmembrane region" description="Helical" evidence="15">
    <location>
        <begin position="2354"/>
        <end position="2380"/>
    </location>
</feature>
<sequence>MSAPFIQGPGQYPVHSHDECVDMHHFPGEATDMKGGCALLPLLLLVVTLVARCYGAEPLCLEDDINKLMFAYSSGGFDPSGTLDTVTCARQCIAVGFTFVGMDENANCFCTAPASSRAQDYETIKQISTSGDPCGVGPGLMSVWPVELLTGPLFTPYLKVGFTGSTENQMEIAVGDSVDITVVTSVLFSFTVNFGDGSEELVRKPNETTASNIYTLEGEYYITVREDWSGVQDMLRVVVTGSKNALGLECPELVATGDTFACTFTLLRTSSSALSVTIDETQEHMDYTLPELETKIYGHSWSSSDPPPGSTVLDTCTSVYLLDTSPIGEDEYLAVVDGWVAKASKAYCNTLQESCVEGGDPACPAEGEWTCPAPEYLCGDTCHASSPATCSAPNNTVKEATTYNAITAASFDMEFGHSETPVTLTPLKPYSYFSVGCPTGAVLADVPAEVMHRIVPDTSRREGDALFSTSAAPAFTMVKREPRHLLVRLKTWVGRVTSLGPLWTCTQPSVAPTADFNGLNSKVLINDSSWAMTFQLPGGVATETTAVTTNNVKCQTVISVPLVFADTIGSMDSTLIAVPFLTVPDGGMTYHTPYTAIKTGIFSATVQAENLFNVTEFEVMVYVVPIIDAMEWEVTTFKPWATPPGNVTFTLTCLGSDDPPWMANFTLSDGSSGQEVVEIDPNDGAVAGFTFSTDVTFSLPDLPVGIHDLTLNLSNEVSVVTLPVTVDIREAIKDITITTSIVLEEGIDPVPAMELNGNLVLPALVPIMFTPSAGKGIPSYWGLFDENNELMNMTETKNQSLYYTFSDDAIRNITVKAYAEAEGWVAADSLLIFQVMNKIQGLSVTDFSIITPANQTKVFSVSLEVFHPITCLIIDFNDGLPEEVYGTAPLCQSKYPTAAYRDGPLTNPFNITHVYGNESLYNVSVVVEDLLITLRQRLPVVVAYLPCNAPVVWLPNGVSSPLEAPIVMRSRPFRVTAGATVECNGTVATKKSWTITKVEGDGGIPVEDVIVEGFIPSWNYSELAVPANFLDYGTYLFTYKLQLLASKVFPLFRTASTYMTVIKTPLQAVIIKGGMSKVSRGYGTSLVLDPHQYSLDPDWPDDKNFTYTWFCRTLTDPEHPSVEGLPQVYNTQLIPEPLSVAGQAGGGCFGQGPGSLDYMIGFLNLDTSSFTHADATYEIEVLIEKDTRFAVSRVCVDVLQNPPPSIEIKCADEKTCRPTFSGLLVNPSARVALQTLCSDYCHNDMEYSWSITTIEDQPVVEESTCTENCQPVLPTGKNSKDIAIGSELFRLNPGIEKFKVTLTVTTPSGTKGEYVMTLVLNKPPSGGSCDVKLSVGRALIDNFVFACTGWADPEEAGVDQYVFFMYVETIGDPLKETIVASTSPNANLILPIGKFTIFCEIWDKFGTYAEVTVGEAEATLPSQDEVEAFNTAERIEYLTAVGDQFTIGMLLKAQASVREHAPWLNLDMNALSNLTADEMEDRLKDVAKMNTESLKAAINTMNGGSLAQLNVMAGVMRTAVAGIDQAEQAAKTVDMEARDATMTLLKTMTDSLENVEVPSPQDLVPLLTSSLSAMSSIMSGVRRIIDGENVTNAPPTDVEAAENWDYEVDIGDDVNLEIPISPTVMRQKNVIDTTINRAKEQVNQMMNILATLVQEVRDRTVDGETVVAQSPNGASMRVAKMSEAVLLDGMKVEMAKGGGTAKLPPGFCPSNFENLEGCNRSFSITAIEWPGITHSYVPTSEKLSPNTRIISLDVFLEGQMVNASSVKEGIFIDIPRNPKELPEPILVTENKALETMGHHPLVYHAFNVTNENAAVNIEVSANGSQASRLVMLLGYNYLPTPARFELLSQVTAIPTNDKGVHDLLLTGDIIKSRTGRFFVAMGLVKEGVDAAALHANTTALTYDMLERKMEDYSLRIFTSGCYFFNDSSLMWSSENLEVVNATYERTMCRSTHLTAFGSRFFPTPNSISFEFIFANAGFLDNTAIYVTLAVTLFVFVCLLIVARIKDKQDVKKRGATALPDNNMEDRYLYEIVVYTGSDKNASCESKVQIILSGECGETEVRTLEDKNRKVFCRNGIDSFVMAEPRPLGDLQYLRVWHDNSGEEGMSSWQLAFISVRDLQTQRKTLFIANRWLSLDRDDGEIDVTFSTSSMDQLTNFSHLYEASKQRGIKDRHIWFSMFFRPPRSRYTRVERTAVCAAFIYLSMLCSAMWYSTIPDAPMGEGFLSIGPFSLTAEKAAVGLASLLIVYPGIQFIIWLFRRSGPRVRPYSRAFTARHEQCQQQREESGLPREELEEHTRVRDILSLSNTDESHERPFLLGWWGRLLAWLLVLAVIGVSVFFVWAYALQFGAEKTSRWLTSLIVTFLFSILVVEPLMVLFGAVVEASCCKRKKSLQVDVDDIDFDELEPDLEMDEEWQHLEPLDPTYPRKVHRIPGNKDTSILDELRVKLVKEREMTLVLRDVGAYLLFVFVVMILTYGERDESSYRMVENFRNAFIKEGDLKWDYKNKMKTTDHYWRWLKEVMLSELRAQNWYNGKPPYGLRGFLDDRQNRIMGHAILRQVRNNRECRPSNQVKILVSDCSGWRGEFLEDNNHYCAHWLNSATHPGACSLPEFRYSTAKELESFTSSGRLGSYTGGGYVLHLKGTSSELLRRLNHLQHLGWIDRYTRAVMLEFSVYNANVNLFGIATIMAEFHPGGGIRPYWRFDSSPFIRNSNAYGSFILLNELAFVLATIFFTFREFWKCYKSGFGVYFSSYWNMAEVVILLISYAAIAIYILRYLEVQRVLKIFDTTFGNGYIRMEYAALLDLYLLYAVGFIVFFTTVKFIKLLQFNKRMNLLGLTLSKCWEDLEVFFFTFGVIFFAFTTLFFTIFNLQLEEFSNFMACLQMSFAMMLGKFDFESMTLANYLSPVMFFVFSLSTSMILINLMLTIIIRTFTQIKNDLKNKPNKYDILDYITNRTMLFLNLRTEKPLPKVAPPVLDNETSAPTDTPASKEFPEKYATLDEPGSLTGGNAAAS</sequence>
<feature type="domain" description="PLAT" evidence="17">
    <location>
        <begin position="2027"/>
        <end position="2146"/>
    </location>
</feature>
<feature type="compositionally biased region" description="Polar residues" evidence="14">
    <location>
        <begin position="2976"/>
        <end position="2985"/>
    </location>
</feature>
<dbReference type="GO" id="GO:0005886">
    <property type="term" value="C:plasma membrane"/>
    <property type="evidence" value="ECO:0007669"/>
    <property type="project" value="UniProtKB-SubCell"/>
</dbReference>
<evidence type="ECO:0000256" key="1">
    <source>
        <dbReference type="ARBA" id="ARBA00004138"/>
    </source>
</evidence>
<evidence type="ECO:0000313" key="18">
    <source>
        <dbReference type="EMBL" id="KAK8397550.1"/>
    </source>
</evidence>
<feature type="disulfide bond" evidence="12">
    <location>
        <begin position="2564"/>
        <end position="2577"/>
    </location>
</feature>
<dbReference type="GO" id="GO:0005929">
    <property type="term" value="C:cilium"/>
    <property type="evidence" value="ECO:0007669"/>
    <property type="project" value="UniProtKB-SubCell"/>
</dbReference>
<feature type="transmembrane region" description="Helical" evidence="15">
    <location>
        <begin position="2193"/>
        <end position="2213"/>
    </location>
</feature>
<evidence type="ECO:0008006" key="20">
    <source>
        <dbReference type="Google" id="ProtNLM"/>
    </source>
</evidence>
<dbReference type="SUPFAM" id="SSF49723">
    <property type="entry name" value="Lipase/lipooxygenase domain (PLAT/LH2 domain)"/>
    <property type="match status" value="1"/>
</dbReference>
<evidence type="ECO:0000256" key="4">
    <source>
        <dbReference type="ARBA" id="ARBA00022475"/>
    </source>
</evidence>
<comment type="caution">
    <text evidence="18">The sequence shown here is derived from an EMBL/GenBank/DDBJ whole genome shotgun (WGS) entry which is preliminary data.</text>
</comment>
<dbReference type="Pfam" id="PF20519">
    <property type="entry name" value="Polycystin_dom"/>
    <property type="match status" value="1"/>
</dbReference>
<feature type="region of interest" description="Disordered" evidence="14">
    <location>
        <begin position="2968"/>
        <end position="3011"/>
    </location>
</feature>
<name>A0AAW0UCW7_SCYPA</name>
<dbReference type="GO" id="GO:0005262">
    <property type="term" value="F:calcium channel activity"/>
    <property type="evidence" value="ECO:0007669"/>
    <property type="project" value="TreeGrafter"/>
</dbReference>
<keyword evidence="10" id="KW-0325">Glycoprotein</keyword>
<dbReference type="InterPro" id="IPR001024">
    <property type="entry name" value="PLAT/LH2_dom"/>
</dbReference>
<keyword evidence="8" id="KW-0969">Cilium</keyword>
<evidence type="ECO:0000256" key="6">
    <source>
        <dbReference type="ARBA" id="ARBA00022729"/>
    </source>
</evidence>
<keyword evidence="11" id="KW-0966">Cell projection</keyword>
<dbReference type="PROSITE" id="PS50093">
    <property type="entry name" value="PKD"/>
    <property type="match status" value="1"/>
</dbReference>
<feature type="transmembrane region" description="Helical" evidence="15">
    <location>
        <begin position="2846"/>
        <end position="2866"/>
    </location>
</feature>
<dbReference type="InterPro" id="IPR000203">
    <property type="entry name" value="GPS"/>
</dbReference>
<dbReference type="Gene3D" id="2.60.60.20">
    <property type="entry name" value="PLAT/LH2 domain"/>
    <property type="match status" value="1"/>
</dbReference>
<dbReference type="SMART" id="SM00303">
    <property type="entry name" value="GPS"/>
    <property type="match status" value="1"/>
</dbReference>
<feature type="transmembrane region" description="Helical" evidence="15">
    <location>
        <begin position="2804"/>
        <end position="2826"/>
    </location>
</feature>
<dbReference type="InterPro" id="IPR000601">
    <property type="entry name" value="PKD_dom"/>
</dbReference>
<feature type="transmembrane region" description="Helical" evidence="15">
    <location>
        <begin position="2710"/>
        <end position="2731"/>
    </location>
</feature>
<dbReference type="Pfam" id="PF01477">
    <property type="entry name" value="PLAT"/>
    <property type="match status" value="1"/>
</dbReference>
<evidence type="ECO:0000256" key="8">
    <source>
        <dbReference type="ARBA" id="ARBA00023069"/>
    </source>
</evidence>
<comment type="caution">
    <text evidence="13">Lacks conserved residue(s) required for the propagation of feature annotation.</text>
</comment>
<evidence type="ECO:0000256" key="11">
    <source>
        <dbReference type="ARBA" id="ARBA00023273"/>
    </source>
</evidence>
<accession>A0AAW0UCW7</accession>
<evidence type="ECO:0000256" key="7">
    <source>
        <dbReference type="ARBA" id="ARBA00022989"/>
    </source>
</evidence>
<feature type="transmembrane region" description="Helical" evidence="15">
    <location>
        <begin position="2235"/>
        <end position="2256"/>
    </location>
</feature>
<comment type="similarity">
    <text evidence="3">Belongs to the polycystin family.</text>
</comment>
<dbReference type="InterPro" id="IPR002859">
    <property type="entry name" value="PKD/REJ-like"/>
</dbReference>
<protein>
    <recommendedName>
        <fullName evidence="20">PKD domain-containing protein</fullName>
    </recommendedName>
</protein>
<dbReference type="PROSITE" id="PS50095">
    <property type="entry name" value="PLAT"/>
    <property type="match status" value="1"/>
</dbReference>
<keyword evidence="9 15" id="KW-0472">Membrane</keyword>
<dbReference type="PRINTS" id="PR01433">
    <property type="entry name" value="POLYCYSTIN2"/>
</dbReference>
<keyword evidence="5 15" id="KW-0812">Transmembrane</keyword>
<evidence type="ECO:0000256" key="13">
    <source>
        <dbReference type="PROSITE-ProRule" id="PRU00152"/>
    </source>
</evidence>
<dbReference type="Proteomes" id="UP001487740">
    <property type="component" value="Unassembled WGS sequence"/>
</dbReference>
<keyword evidence="19" id="KW-1185">Reference proteome</keyword>
<dbReference type="SMART" id="SM00308">
    <property type="entry name" value="LH2"/>
    <property type="match status" value="1"/>
</dbReference>
<evidence type="ECO:0000256" key="14">
    <source>
        <dbReference type="SAM" id="MobiDB-lite"/>
    </source>
</evidence>
<feature type="domain" description="PKD" evidence="16">
    <location>
        <begin position="189"/>
        <end position="224"/>
    </location>
</feature>
<reference evidence="18 19" key="1">
    <citation type="submission" date="2023-03" db="EMBL/GenBank/DDBJ databases">
        <title>High-quality genome of Scylla paramamosain provides insights in environmental adaptation.</title>
        <authorList>
            <person name="Zhang L."/>
        </authorList>
    </citation>
    <scope>NUCLEOTIDE SEQUENCE [LARGE SCALE GENOMIC DNA]</scope>
    <source>
        <strain evidence="18">LZ_2023a</strain>
        <tissue evidence="18">Muscle</tissue>
    </source>
</reference>
<organism evidence="18 19">
    <name type="scientific">Scylla paramamosain</name>
    <name type="common">Mud crab</name>
    <dbReference type="NCBI Taxonomy" id="85552"/>
    <lineage>
        <taxon>Eukaryota</taxon>
        <taxon>Metazoa</taxon>
        <taxon>Ecdysozoa</taxon>
        <taxon>Arthropoda</taxon>
        <taxon>Crustacea</taxon>
        <taxon>Multicrustacea</taxon>
        <taxon>Malacostraca</taxon>
        <taxon>Eumalacostraca</taxon>
        <taxon>Eucarida</taxon>
        <taxon>Decapoda</taxon>
        <taxon>Pleocyemata</taxon>
        <taxon>Brachyura</taxon>
        <taxon>Eubrachyura</taxon>
        <taxon>Portunoidea</taxon>
        <taxon>Portunidae</taxon>
        <taxon>Portuninae</taxon>
        <taxon>Scylla</taxon>
    </lineage>
</organism>
<evidence type="ECO:0000256" key="3">
    <source>
        <dbReference type="ARBA" id="ARBA00007200"/>
    </source>
</evidence>
<dbReference type="InterPro" id="IPR036392">
    <property type="entry name" value="PLAT/LH2_dom_sf"/>
</dbReference>
<keyword evidence="7 15" id="KW-1133">Transmembrane helix</keyword>
<dbReference type="InterPro" id="IPR046791">
    <property type="entry name" value="Polycystin_dom"/>
</dbReference>
<dbReference type="EMBL" id="JARAKH010000013">
    <property type="protein sequence ID" value="KAK8397550.1"/>
    <property type="molecule type" value="Genomic_DNA"/>
</dbReference>
<dbReference type="FunFam" id="2.60.60.20:FF:000022">
    <property type="entry name" value="Uncharacterized protein"/>
    <property type="match status" value="1"/>
</dbReference>
<feature type="transmembrane region" description="Helical" evidence="15">
    <location>
        <begin position="1983"/>
        <end position="2004"/>
    </location>
</feature>
<dbReference type="Pfam" id="PF02010">
    <property type="entry name" value="REJ"/>
    <property type="match status" value="1"/>
</dbReference>
<evidence type="ECO:0000259" key="17">
    <source>
        <dbReference type="PROSITE" id="PS50095"/>
    </source>
</evidence>
<feature type="transmembrane region" description="Helical" evidence="15">
    <location>
        <begin position="2322"/>
        <end position="2342"/>
    </location>
</feature>
<dbReference type="Pfam" id="PF08016">
    <property type="entry name" value="PKD_channel"/>
    <property type="match status" value="1"/>
</dbReference>
<feature type="transmembrane region" description="Helical" evidence="15">
    <location>
        <begin position="2454"/>
        <end position="2475"/>
    </location>
</feature>
<comment type="subcellular location">
    <subcellularLocation>
        <location evidence="2">Cell membrane</location>
        <topology evidence="2">Multi-pass membrane protein</topology>
    </subcellularLocation>
    <subcellularLocation>
        <location evidence="1">Cell projection</location>
        <location evidence="1">Cilium</location>
    </subcellularLocation>
</comment>
<evidence type="ECO:0000256" key="2">
    <source>
        <dbReference type="ARBA" id="ARBA00004651"/>
    </source>
</evidence>